<feature type="transmembrane region" description="Helical" evidence="1">
    <location>
        <begin position="66"/>
        <end position="86"/>
    </location>
</feature>
<keyword evidence="1" id="KW-0812">Transmembrane</keyword>
<evidence type="ECO:0008006" key="4">
    <source>
        <dbReference type="Google" id="ProtNLM"/>
    </source>
</evidence>
<evidence type="ECO:0000313" key="2">
    <source>
        <dbReference type="EMBL" id="GAA4287632.1"/>
    </source>
</evidence>
<keyword evidence="3" id="KW-1185">Reference proteome</keyword>
<comment type="caution">
    <text evidence="2">The sequence shown here is derived from an EMBL/GenBank/DDBJ whole genome shotgun (WGS) entry which is preliminary data.</text>
</comment>
<protein>
    <recommendedName>
        <fullName evidence="4">Cobalamin biosynthesis protein</fullName>
    </recommendedName>
</protein>
<proteinExistence type="predicted"/>
<evidence type="ECO:0000256" key="1">
    <source>
        <dbReference type="SAM" id="Phobius"/>
    </source>
</evidence>
<gene>
    <name evidence="2" type="ORF">GCM10022262_19910</name>
</gene>
<accession>A0ABP8EUW2</accession>
<dbReference type="Proteomes" id="UP001499841">
    <property type="component" value="Unassembled WGS sequence"/>
</dbReference>
<name>A0ABP8EUW2_9MICO</name>
<organism evidence="2 3">
    <name type="scientific">Georgenia daeguensis</name>
    <dbReference type="NCBI Taxonomy" id="908355"/>
    <lineage>
        <taxon>Bacteria</taxon>
        <taxon>Bacillati</taxon>
        <taxon>Actinomycetota</taxon>
        <taxon>Actinomycetes</taxon>
        <taxon>Micrococcales</taxon>
        <taxon>Bogoriellaceae</taxon>
        <taxon>Georgenia</taxon>
    </lineage>
</organism>
<sequence length="104" mass="11039">MSVPRTLTVLGAVLLVGGLAASFGPPDWSGEPGYGWVTDPEEIAALEARLSPVGYTLSGVRYQLTWWQVVGYGISSLGLVVLLTALGRALGRRRPRPGTETTDL</sequence>
<keyword evidence="1" id="KW-1133">Transmembrane helix</keyword>
<dbReference type="RefSeq" id="WP_345040534.1">
    <property type="nucleotide sequence ID" value="NZ_BAABBA010000008.1"/>
</dbReference>
<reference evidence="3" key="1">
    <citation type="journal article" date="2019" name="Int. J. Syst. Evol. Microbiol.">
        <title>The Global Catalogue of Microorganisms (GCM) 10K type strain sequencing project: providing services to taxonomists for standard genome sequencing and annotation.</title>
        <authorList>
            <consortium name="The Broad Institute Genomics Platform"/>
            <consortium name="The Broad Institute Genome Sequencing Center for Infectious Disease"/>
            <person name="Wu L."/>
            <person name="Ma J."/>
        </authorList>
    </citation>
    <scope>NUCLEOTIDE SEQUENCE [LARGE SCALE GENOMIC DNA]</scope>
    <source>
        <strain evidence="3">JCM 17459</strain>
    </source>
</reference>
<dbReference type="EMBL" id="BAABBA010000008">
    <property type="protein sequence ID" value="GAA4287632.1"/>
    <property type="molecule type" value="Genomic_DNA"/>
</dbReference>
<evidence type="ECO:0000313" key="3">
    <source>
        <dbReference type="Proteomes" id="UP001499841"/>
    </source>
</evidence>
<keyword evidence="1" id="KW-0472">Membrane</keyword>